<accession>A0A2S9SJW9</accession>
<evidence type="ECO:0000313" key="3">
    <source>
        <dbReference type="Proteomes" id="UP000239065"/>
    </source>
</evidence>
<dbReference type="GO" id="GO:0004803">
    <property type="term" value="F:transposase activity"/>
    <property type="evidence" value="ECO:0007669"/>
    <property type="project" value="InterPro"/>
</dbReference>
<comment type="caution">
    <text evidence="2">The sequence shown here is derived from an EMBL/GenBank/DDBJ whole genome shotgun (WGS) entry which is preliminary data.</text>
</comment>
<dbReference type="EMBL" id="NXGJ01000031">
    <property type="protein sequence ID" value="PRM86879.1"/>
    <property type="molecule type" value="Genomic_DNA"/>
</dbReference>
<name>A0A2S9SJW9_9BACT</name>
<dbReference type="AlphaFoldDB" id="A0A2S9SJW9"/>
<dbReference type="GO" id="GO:0006313">
    <property type="term" value="P:DNA transposition"/>
    <property type="evidence" value="ECO:0007669"/>
    <property type="project" value="InterPro"/>
</dbReference>
<reference evidence="2 3" key="1">
    <citation type="submission" date="2017-09" db="EMBL/GenBank/DDBJ databases">
        <title>Reassesment of A. cryaerophilus.</title>
        <authorList>
            <person name="Perez-Cataluna A."/>
            <person name="Collado L."/>
            <person name="Salgado O."/>
            <person name="Lefinanco V."/>
            <person name="Figueras M.J."/>
        </authorList>
    </citation>
    <scope>NUCLEOTIDE SEQUENCE [LARGE SCALE GENOMIC DNA]</scope>
    <source>
        <strain evidence="2 3">LMG 9861</strain>
    </source>
</reference>
<sequence length="249" mass="28772">MLALEMLERALDNGIDADYLLVDSWYAKPNFIKEANTLGMPVIARLPNNKLIWNFKGKYKTLNAIYDSFKNIRHKYSGKHGKISYKYFDSVLEHAVLGKVKLVFLHTGKDLLVFISTDISISGKEILETYKKRWNIEQGYKDLRLLFGLGKEENRIYEALIGKITLSMFTYNIVSYINRIKHEPQTLGELFRDLECELETLAISMQLFIQILTKISEIQNVVKDNKDLLQIIAVISAFTQKELGFMCES</sequence>
<dbReference type="InterPro" id="IPR012337">
    <property type="entry name" value="RNaseH-like_sf"/>
</dbReference>
<evidence type="ECO:0000259" key="1">
    <source>
        <dbReference type="Pfam" id="PF01609"/>
    </source>
</evidence>
<dbReference type="InterPro" id="IPR002559">
    <property type="entry name" value="Transposase_11"/>
</dbReference>
<protein>
    <recommendedName>
        <fullName evidence="1">Transposase IS4-like domain-containing protein</fullName>
    </recommendedName>
</protein>
<organism evidence="2 3">
    <name type="scientific">Aliarcobacter cryaerophilus</name>
    <dbReference type="NCBI Taxonomy" id="28198"/>
    <lineage>
        <taxon>Bacteria</taxon>
        <taxon>Pseudomonadati</taxon>
        <taxon>Campylobacterota</taxon>
        <taxon>Epsilonproteobacteria</taxon>
        <taxon>Campylobacterales</taxon>
        <taxon>Arcobacteraceae</taxon>
        <taxon>Aliarcobacter</taxon>
    </lineage>
</organism>
<dbReference type="SUPFAM" id="SSF53098">
    <property type="entry name" value="Ribonuclease H-like"/>
    <property type="match status" value="1"/>
</dbReference>
<dbReference type="Proteomes" id="UP000239065">
    <property type="component" value="Unassembled WGS sequence"/>
</dbReference>
<feature type="domain" description="Transposase IS4-like" evidence="1">
    <location>
        <begin position="4"/>
        <end position="173"/>
    </location>
</feature>
<dbReference type="GO" id="GO:0003677">
    <property type="term" value="F:DNA binding"/>
    <property type="evidence" value="ECO:0007669"/>
    <property type="project" value="InterPro"/>
</dbReference>
<dbReference type="Pfam" id="PF01609">
    <property type="entry name" value="DDE_Tnp_1"/>
    <property type="match status" value="1"/>
</dbReference>
<gene>
    <name evidence="2" type="ORF">CJ669_10365</name>
</gene>
<proteinExistence type="predicted"/>
<evidence type="ECO:0000313" key="2">
    <source>
        <dbReference type="EMBL" id="PRM86879.1"/>
    </source>
</evidence>